<protein>
    <submittedName>
        <fullName evidence="2">Uncharacterized protein</fullName>
    </submittedName>
</protein>
<dbReference type="Proteomes" id="UP000295163">
    <property type="component" value="Unassembled WGS sequence"/>
</dbReference>
<name>A0A4R5Y4B8_KOCRO</name>
<evidence type="ECO:0000256" key="1">
    <source>
        <dbReference type="SAM" id="SignalP"/>
    </source>
</evidence>
<dbReference type="RefSeq" id="WP_133411465.1">
    <property type="nucleotide sequence ID" value="NZ_SMZT01000010.1"/>
</dbReference>
<feature type="signal peptide" evidence="1">
    <location>
        <begin position="1"/>
        <end position="28"/>
    </location>
</feature>
<comment type="caution">
    <text evidence="2">The sequence shown here is derived from an EMBL/GenBank/DDBJ whole genome shotgun (WGS) entry which is preliminary data.</text>
</comment>
<dbReference type="EMBL" id="SMZT01000010">
    <property type="protein sequence ID" value="TDL38496.1"/>
    <property type="molecule type" value="Genomic_DNA"/>
</dbReference>
<gene>
    <name evidence="2" type="ORF">E2R59_16410</name>
</gene>
<keyword evidence="1" id="KW-0732">Signal</keyword>
<evidence type="ECO:0000313" key="3">
    <source>
        <dbReference type="Proteomes" id="UP000295163"/>
    </source>
</evidence>
<reference evidence="2 3" key="1">
    <citation type="submission" date="2019-03" db="EMBL/GenBank/DDBJ databases">
        <title>Genome Sequencing and Assembly of Various Microbes Isolated from Partially Reclaimed Soil and Acid Mine Drainage (AMD) Site.</title>
        <authorList>
            <person name="Steinbock B."/>
            <person name="Bechtold R."/>
            <person name="Sevigny J.L."/>
            <person name="Thomas D."/>
            <person name="Cuthill L.R."/>
            <person name="Aveiro Johannsen E.J."/>
            <person name="Thomas K."/>
            <person name="Ghosh A."/>
        </authorList>
    </citation>
    <scope>NUCLEOTIDE SEQUENCE [LARGE SCALE GENOMIC DNA]</scope>
    <source>
        <strain evidence="2 3">S-A3</strain>
    </source>
</reference>
<accession>A0A4R5Y4B8</accession>
<feature type="chain" id="PRO_5020688363" evidence="1">
    <location>
        <begin position="29"/>
        <end position="485"/>
    </location>
</feature>
<organism evidence="2 3">
    <name type="scientific">Kocuria rosea</name>
    <name type="common">Deinococcus erythromyxa</name>
    <name type="synonym">Micrococcus rubens</name>
    <dbReference type="NCBI Taxonomy" id="1275"/>
    <lineage>
        <taxon>Bacteria</taxon>
        <taxon>Bacillati</taxon>
        <taxon>Actinomycetota</taxon>
        <taxon>Actinomycetes</taxon>
        <taxon>Micrococcales</taxon>
        <taxon>Micrococcaceae</taxon>
        <taxon>Kocuria</taxon>
    </lineage>
</organism>
<proteinExistence type="predicted"/>
<evidence type="ECO:0000313" key="2">
    <source>
        <dbReference type="EMBL" id="TDL38496.1"/>
    </source>
</evidence>
<sequence length="485" mass="51292">MKTMAVATVLFAGLLTTLTMGPAPLVSAESPRTGADSKSGALPAYLQGYRQGQLLCPGADLVGEVSVAIVDPMMATTDAPGDCTLSDMKAANPDTQFLAYLNVGAMRPWEHWNGIFQNSCADMGKARSTEFAVTTDNPAVATTPAGHAGYPDFSYLTVADLSPAYARACAETAHRILTTDAERGTTDAPPARFDGIFLDDTALSPSHGQDMVDVGQWGPWADDDAYGRAMIDVVARIDGALTESMGTDIPVAINLGLYPAWSNQVELALELAATGAVDFALREHSIAESDGRPFSAERLHEEAAAFRTITAAGLPIVQHDYSVPLRQLSPSAYDRGLPLDGSAVCLQDDSDDRQRIVAAADQRRTLDHRLTLGNVLLNRTPETSTMTATLGQAEPACQDNAWDDDRRWEDVTRASVDTTDPQVTALSAAVTGSAHPIAAPIHDNGVLVTKLSDGKVLAVNHNSDSRRVSAFGTSMIVPGRSAAVG</sequence>
<dbReference type="GeneID" id="64349006"/>
<dbReference type="AlphaFoldDB" id="A0A4R5Y4B8"/>